<organism evidence="1 2">
    <name type="scientific">Nocardioides massiliensis</name>
    <dbReference type="NCBI Taxonomy" id="1325935"/>
    <lineage>
        <taxon>Bacteria</taxon>
        <taxon>Bacillati</taxon>
        <taxon>Actinomycetota</taxon>
        <taxon>Actinomycetes</taxon>
        <taxon>Propionibacteriales</taxon>
        <taxon>Nocardioidaceae</taxon>
        <taxon>Nocardioides</taxon>
    </lineage>
</organism>
<sequence length="133" mass="14613">MVLPGGDPHDIRALARRVRDEAATVRAEALLVRDGAGIAWVSAAADTYRDRLADHAAAFETVARRFDDAADDLDTLAQTLESRQGALLEAWNAAKDAWDDTVDALTDGVEDGARRTWDYAEDLVGFARDRMPW</sequence>
<protein>
    <submittedName>
        <fullName evidence="1">Uncharacterized protein</fullName>
    </submittedName>
</protein>
<dbReference type="RefSeq" id="WP_181642476.1">
    <property type="nucleotide sequence ID" value="NZ_CCXJ01000670.1"/>
</dbReference>
<proteinExistence type="predicted"/>
<gene>
    <name evidence="1" type="ORF">J2S59_001375</name>
</gene>
<keyword evidence="2" id="KW-1185">Reference proteome</keyword>
<reference evidence="1 2" key="1">
    <citation type="submission" date="2023-07" db="EMBL/GenBank/DDBJ databases">
        <title>Sequencing the genomes of 1000 actinobacteria strains.</title>
        <authorList>
            <person name="Klenk H.-P."/>
        </authorList>
    </citation>
    <scope>NUCLEOTIDE SEQUENCE [LARGE SCALE GENOMIC DNA]</scope>
    <source>
        <strain evidence="1 2">GD13</strain>
    </source>
</reference>
<dbReference type="EMBL" id="JAUSQM010000001">
    <property type="protein sequence ID" value="MDP9821566.1"/>
    <property type="molecule type" value="Genomic_DNA"/>
</dbReference>
<comment type="caution">
    <text evidence="1">The sequence shown here is derived from an EMBL/GenBank/DDBJ whole genome shotgun (WGS) entry which is preliminary data.</text>
</comment>
<evidence type="ECO:0000313" key="2">
    <source>
        <dbReference type="Proteomes" id="UP001240447"/>
    </source>
</evidence>
<name>A0ABT9NML1_9ACTN</name>
<accession>A0ABT9NML1</accession>
<dbReference type="Proteomes" id="UP001240447">
    <property type="component" value="Unassembled WGS sequence"/>
</dbReference>
<evidence type="ECO:0000313" key="1">
    <source>
        <dbReference type="EMBL" id="MDP9821566.1"/>
    </source>
</evidence>